<reference evidence="10 11" key="1">
    <citation type="submission" date="2020-04" db="EMBL/GenBank/DDBJ databases">
        <title>Usitatibacter rugosus gen. nov., sp. nov. and Usitatibacter palustris sp. nov., novel members of Usitatibacteraceae fam. nov. within the order Nitrosomonadales isolated from soil.</title>
        <authorList>
            <person name="Huber K.J."/>
            <person name="Neumann-Schaal M."/>
            <person name="Geppert A."/>
            <person name="Luckner M."/>
            <person name="Wanner G."/>
            <person name="Overmann J."/>
        </authorList>
    </citation>
    <scope>NUCLEOTIDE SEQUENCE [LARGE SCALE GENOMIC DNA]</scope>
    <source>
        <strain evidence="10 11">0125_3</strain>
    </source>
</reference>
<feature type="active site" description="Nucleophile" evidence="7">
    <location>
        <position position="297"/>
    </location>
</feature>
<dbReference type="InterPro" id="IPR038063">
    <property type="entry name" value="Transpep_catalytic_dom"/>
</dbReference>
<sequence>MQNSALSVFLAASLLGAVPLSHAADKAPANKASNESALSRGAHGPSVVRAQVLLDRAWFSPGEIDGGFGENMRRAVSAFQEAHGLKRTGRIDSATWQELGGRDAEYLATYSITAKDAAGPFAKVPKDPMERAKLPRLDYEDLTEALGERFHASPKLLRDLNRGKKIEAGTEIRVPGVESAAAAPAKASMIVLNKKERTLVAMTRDGRPAAFFPVSLGVPEFELPVGTLKIVNEVANPEFDYDPVLLSDKNPNHTKVSMKPGPNNPVGVLWMGLDKKHYGIHGTPEPSRVGHSETNGCVHLTNWDAKRLSAIASAGLPVDVRE</sequence>
<keyword evidence="4 7" id="KW-0133">Cell shape</keyword>
<dbReference type="SUPFAM" id="SSF47090">
    <property type="entry name" value="PGBD-like"/>
    <property type="match status" value="1"/>
</dbReference>
<accession>A0A6M4H171</accession>
<dbReference type="CDD" id="cd16913">
    <property type="entry name" value="YkuD_like"/>
    <property type="match status" value="1"/>
</dbReference>
<comment type="pathway">
    <text evidence="1 7">Cell wall biogenesis; peptidoglycan biosynthesis.</text>
</comment>
<dbReference type="GO" id="GO:0071972">
    <property type="term" value="F:peptidoglycan L,D-transpeptidase activity"/>
    <property type="evidence" value="ECO:0007669"/>
    <property type="project" value="TreeGrafter"/>
</dbReference>
<dbReference type="Gene3D" id="2.40.440.10">
    <property type="entry name" value="L,D-transpeptidase catalytic domain-like"/>
    <property type="match status" value="1"/>
</dbReference>
<dbReference type="InterPro" id="IPR050979">
    <property type="entry name" value="LD-transpeptidase"/>
</dbReference>
<gene>
    <name evidence="10" type="ORF">DSM104443_03489</name>
</gene>
<feature type="domain" description="L,D-TPase catalytic" evidence="9">
    <location>
        <begin position="188"/>
        <end position="321"/>
    </location>
</feature>
<evidence type="ECO:0000256" key="1">
    <source>
        <dbReference type="ARBA" id="ARBA00004752"/>
    </source>
</evidence>
<dbReference type="SUPFAM" id="SSF141523">
    <property type="entry name" value="L,D-transpeptidase catalytic domain-like"/>
    <property type="match status" value="1"/>
</dbReference>
<evidence type="ECO:0000256" key="3">
    <source>
        <dbReference type="ARBA" id="ARBA00022679"/>
    </source>
</evidence>
<evidence type="ECO:0000256" key="8">
    <source>
        <dbReference type="SAM" id="SignalP"/>
    </source>
</evidence>
<dbReference type="Proteomes" id="UP000501534">
    <property type="component" value="Chromosome"/>
</dbReference>
<proteinExistence type="inferred from homology"/>
<dbReference type="InterPro" id="IPR005490">
    <property type="entry name" value="LD_TPept_cat_dom"/>
</dbReference>
<evidence type="ECO:0000256" key="4">
    <source>
        <dbReference type="ARBA" id="ARBA00022960"/>
    </source>
</evidence>
<feature type="chain" id="PRO_5026653761" description="L,D-TPase catalytic domain-containing protein" evidence="8">
    <location>
        <begin position="24"/>
        <end position="322"/>
    </location>
</feature>
<dbReference type="GO" id="GO:0071555">
    <property type="term" value="P:cell wall organization"/>
    <property type="evidence" value="ECO:0007669"/>
    <property type="project" value="UniProtKB-UniRule"/>
</dbReference>
<evidence type="ECO:0000256" key="5">
    <source>
        <dbReference type="ARBA" id="ARBA00022984"/>
    </source>
</evidence>
<protein>
    <recommendedName>
        <fullName evidence="9">L,D-TPase catalytic domain-containing protein</fullName>
    </recommendedName>
</protein>
<dbReference type="Pfam" id="PF03734">
    <property type="entry name" value="YkuD"/>
    <property type="match status" value="1"/>
</dbReference>
<comment type="similarity">
    <text evidence="2">Belongs to the YkuD family.</text>
</comment>
<keyword evidence="11" id="KW-1185">Reference proteome</keyword>
<dbReference type="GO" id="GO:0008360">
    <property type="term" value="P:regulation of cell shape"/>
    <property type="evidence" value="ECO:0007669"/>
    <property type="project" value="UniProtKB-UniRule"/>
</dbReference>
<feature type="active site" description="Proton donor/acceptor" evidence="7">
    <location>
        <position position="281"/>
    </location>
</feature>
<dbReference type="RefSeq" id="WP_171094579.1">
    <property type="nucleotide sequence ID" value="NZ_CP053069.1"/>
</dbReference>
<evidence type="ECO:0000259" key="9">
    <source>
        <dbReference type="PROSITE" id="PS52029"/>
    </source>
</evidence>
<keyword evidence="5 7" id="KW-0573">Peptidoglycan synthesis</keyword>
<dbReference type="GO" id="GO:0005576">
    <property type="term" value="C:extracellular region"/>
    <property type="evidence" value="ECO:0007669"/>
    <property type="project" value="TreeGrafter"/>
</dbReference>
<dbReference type="PANTHER" id="PTHR30582:SF30">
    <property type="entry name" value="BLR4375 PROTEIN"/>
    <property type="match status" value="1"/>
</dbReference>
<keyword evidence="3" id="KW-0808">Transferase</keyword>
<organism evidence="10 11">
    <name type="scientific">Usitatibacter rugosus</name>
    <dbReference type="NCBI Taxonomy" id="2732067"/>
    <lineage>
        <taxon>Bacteria</taxon>
        <taxon>Pseudomonadati</taxon>
        <taxon>Pseudomonadota</taxon>
        <taxon>Betaproteobacteria</taxon>
        <taxon>Nitrosomonadales</taxon>
        <taxon>Usitatibacteraceae</taxon>
        <taxon>Usitatibacter</taxon>
    </lineage>
</organism>
<evidence type="ECO:0000256" key="7">
    <source>
        <dbReference type="PROSITE-ProRule" id="PRU01373"/>
    </source>
</evidence>
<dbReference type="PANTHER" id="PTHR30582">
    <property type="entry name" value="L,D-TRANSPEPTIDASE"/>
    <property type="match status" value="1"/>
</dbReference>
<dbReference type="Pfam" id="PF01471">
    <property type="entry name" value="PG_binding_1"/>
    <property type="match status" value="1"/>
</dbReference>
<feature type="signal peptide" evidence="8">
    <location>
        <begin position="1"/>
        <end position="23"/>
    </location>
</feature>
<evidence type="ECO:0000313" key="10">
    <source>
        <dbReference type="EMBL" id="QJR12403.1"/>
    </source>
</evidence>
<dbReference type="InterPro" id="IPR036365">
    <property type="entry name" value="PGBD-like_sf"/>
</dbReference>
<dbReference type="PROSITE" id="PS52029">
    <property type="entry name" value="LD_TPASE"/>
    <property type="match status" value="1"/>
</dbReference>
<dbReference type="EMBL" id="CP053069">
    <property type="protein sequence ID" value="QJR12403.1"/>
    <property type="molecule type" value="Genomic_DNA"/>
</dbReference>
<dbReference type="InterPro" id="IPR036366">
    <property type="entry name" value="PGBDSf"/>
</dbReference>
<dbReference type="KEGG" id="uru:DSM104443_03489"/>
<evidence type="ECO:0000256" key="2">
    <source>
        <dbReference type="ARBA" id="ARBA00005992"/>
    </source>
</evidence>
<evidence type="ECO:0000313" key="11">
    <source>
        <dbReference type="Proteomes" id="UP000501534"/>
    </source>
</evidence>
<keyword evidence="8" id="KW-0732">Signal</keyword>
<dbReference type="GO" id="GO:0016740">
    <property type="term" value="F:transferase activity"/>
    <property type="evidence" value="ECO:0007669"/>
    <property type="project" value="UniProtKB-KW"/>
</dbReference>
<dbReference type="GO" id="GO:0018104">
    <property type="term" value="P:peptidoglycan-protein cross-linking"/>
    <property type="evidence" value="ECO:0007669"/>
    <property type="project" value="TreeGrafter"/>
</dbReference>
<dbReference type="UniPathway" id="UPA00219"/>
<dbReference type="InterPro" id="IPR002477">
    <property type="entry name" value="Peptidoglycan-bd-like"/>
</dbReference>
<dbReference type="Gene3D" id="1.10.101.10">
    <property type="entry name" value="PGBD-like superfamily/PGBD"/>
    <property type="match status" value="1"/>
</dbReference>
<evidence type="ECO:0000256" key="6">
    <source>
        <dbReference type="ARBA" id="ARBA00023316"/>
    </source>
</evidence>
<name>A0A6M4H171_9PROT</name>
<keyword evidence="6 7" id="KW-0961">Cell wall biogenesis/degradation</keyword>
<dbReference type="AlphaFoldDB" id="A0A6M4H171"/>